<dbReference type="Pfam" id="PF07721">
    <property type="entry name" value="TPR_4"/>
    <property type="match status" value="2"/>
</dbReference>
<keyword evidence="2" id="KW-1185">Reference proteome</keyword>
<gene>
    <name evidence="1" type="ORF">CLV47_10680</name>
</gene>
<dbReference type="EMBL" id="PVUE01000006">
    <property type="protein sequence ID" value="PRZ42209.1"/>
    <property type="molecule type" value="Genomic_DNA"/>
</dbReference>
<organism evidence="1 2">
    <name type="scientific">Antricoccus suffuscus</name>
    <dbReference type="NCBI Taxonomy" id="1629062"/>
    <lineage>
        <taxon>Bacteria</taxon>
        <taxon>Bacillati</taxon>
        <taxon>Actinomycetota</taxon>
        <taxon>Actinomycetes</taxon>
        <taxon>Geodermatophilales</taxon>
        <taxon>Antricoccaceae</taxon>
        <taxon>Antricoccus</taxon>
    </lineage>
</organism>
<dbReference type="RefSeq" id="WP_106348835.1">
    <property type="nucleotide sequence ID" value="NZ_PVUE01000006.1"/>
</dbReference>
<dbReference type="Proteomes" id="UP000237752">
    <property type="component" value="Unassembled WGS sequence"/>
</dbReference>
<evidence type="ECO:0000313" key="2">
    <source>
        <dbReference type="Proteomes" id="UP000237752"/>
    </source>
</evidence>
<evidence type="ECO:0000313" key="1">
    <source>
        <dbReference type="EMBL" id="PRZ42209.1"/>
    </source>
</evidence>
<dbReference type="AlphaFoldDB" id="A0A2T1A0S3"/>
<protein>
    <submittedName>
        <fullName evidence="1">Tetratricopeptide repeat protein</fullName>
    </submittedName>
</protein>
<dbReference type="InterPro" id="IPR011717">
    <property type="entry name" value="TPR-4"/>
</dbReference>
<name>A0A2T1A0S3_9ACTN</name>
<dbReference type="GO" id="GO:0042802">
    <property type="term" value="F:identical protein binding"/>
    <property type="evidence" value="ECO:0007669"/>
    <property type="project" value="InterPro"/>
</dbReference>
<dbReference type="OrthoDB" id="8450665at2"/>
<reference evidence="1 2" key="1">
    <citation type="submission" date="2018-03" db="EMBL/GenBank/DDBJ databases">
        <title>Genomic Encyclopedia of Archaeal and Bacterial Type Strains, Phase II (KMG-II): from individual species to whole genera.</title>
        <authorList>
            <person name="Goeker M."/>
        </authorList>
    </citation>
    <scope>NUCLEOTIDE SEQUENCE [LARGE SCALE GENOMIC DNA]</scope>
    <source>
        <strain evidence="1 2">DSM 100065</strain>
    </source>
</reference>
<comment type="caution">
    <text evidence="1">The sequence shown here is derived from an EMBL/GenBank/DDBJ whole genome shotgun (WGS) entry which is preliminary data.</text>
</comment>
<accession>A0A2T1A0S3</accession>
<sequence length="157" mass="17438">MDEPELIMARLAEGVDLAHQGDRGAARQRLAELWTEVGEDGDALHRCAIAHSMADLQDDPKDELVWDLRALNAADLISDARVREASHAQSVAQFYPSLHLNLADVHRRLGDPEQARRHLKLGYECASTLPDDGYGQLIGSGLDRLAERLQVAQQKRL</sequence>
<proteinExistence type="predicted"/>
<dbReference type="InterPro" id="IPR011990">
    <property type="entry name" value="TPR-like_helical_dom_sf"/>
</dbReference>
<dbReference type="SUPFAM" id="SSF48452">
    <property type="entry name" value="TPR-like"/>
    <property type="match status" value="1"/>
</dbReference>